<dbReference type="Proteomes" id="UP000185657">
    <property type="component" value="Unassembled WGS sequence"/>
</dbReference>
<protein>
    <submittedName>
        <fullName evidence="2">Aryl-sulfate sulfotransferase</fullName>
    </submittedName>
</protein>
<organism evidence="2 5">
    <name type="scientific">Hydrogenophaga crassostreae</name>
    <dbReference type="NCBI Taxonomy" id="1763535"/>
    <lineage>
        <taxon>Bacteria</taxon>
        <taxon>Pseudomonadati</taxon>
        <taxon>Pseudomonadota</taxon>
        <taxon>Betaproteobacteria</taxon>
        <taxon>Burkholderiales</taxon>
        <taxon>Comamonadaceae</taxon>
        <taxon>Hydrogenophaga</taxon>
    </lineage>
</organism>
<evidence type="ECO:0000313" key="5">
    <source>
        <dbReference type="Proteomes" id="UP000185680"/>
    </source>
</evidence>
<dbReference type="Gene3D" id="1.10.3990.20">
    <property type="entry name" value="protein bp1543"/>
    <property type="match status" value="1"/>
</dbReference>
<dbReference type="OrthoDB" id="5458732at2"/>
<gene>
    <name evidence="2" type="ORF">LPB072_00845</name>
    <name evidence="3" type="ORF">LPB72_13195</name>
</gene>
<dbReference type="RefSeq" id="WP_066091420.1">
    <property type="nucleotide sequence ID" value="NZ_CP017476.1"/>
</dbReference>
<dbReference type="Pfam" id="PF13467">
    <property type="entry name" value="RHH_4"/>
    <property type="match status" value="1"/>
</dbReference>
<sequence length="137" mass="15052">MCEIFISAQPDSYASRTRSVRLHGVVTSIRLENLYWAVLEEIGLRDGMGVVQLIEKLYDELVEARGEVGNFSSFLRVSALRYMALQAHQRIPMDNAIPIGSLDARAVLHALPSHWALPARGSGSSAPGAVVPLRRRG</sequence>
<evidence type="ECO:0000313" key="3">
    <source>
        <dbReference type="EMBL" id="OAD41373.1"/>
    </source>
</evidence>
<reference evidence="2 5" key="2">
    <citation type="submission" date="2016-10" db="EMBL/GenBank/DDBJ databases">
        <title>Hydorgenophaga sp. LPB0072 isolated from gastropod.</title>
        <authorList>
            <person name="Kim E."/>
            <person name="Yi H."/>
        </authorList>
    </citation>
    <scope>NUCLEOTIDE SEQUENCE [LARGE SCALE GENOMIC DNA]</scope>
    <source>
        <strain evidence="2 5">LPB0072</strain>
    </source>
</reference>
<keyword evidence="2" id="KW-0808">Transferase</keyword>
<name>A0A162VYY3_9BURK</name>
<dbReference type="GO" id="GO:0016740">
    <property type="term" value="F:transferase activity"/>
    <property type="evidence" value="ECO:0007669"/>
    <property type="project" value="UniProtKB-KW"/>
</dbReference>
<evidence type="ECO:0000313" key="2">
    <source>
        <dbReference type="EMBL" id="AOW11619.1"/>
    </source>
</evidence>
<evidence type="ECO:0000313" key="4">
    <source>
        <dbReference type="Proteomes" id="UP000185657"/>
    </source>
</evidence>
<feature type="domain" description="Ribbon-helix-helix" evidence="1">
    <location>
        <begin position="16"/>
        <end position="82"/>
    </location>
</feature>
<dbReference type="EMBL" id="CP017476">
    <property type="protein sequence ID" value="AOW11619.1"/>
    <property type="molecule type" value="Genomic_DNA"/>
</dbReference>
<proteinExistence type="predicted"/>
<dbReference type="AlphaFoldDB" id="A0A162VYY3"/>
<keyword evidence="4" id="KW-1185">Reference proteome</keyword>
<dbReference type="STRING" id="1763535.LPB072_00845"/>
<dbReference type="EMBL" id="LVWD01000019">
    <property type="protein sequence ID" value="OAD41373.1"/>
    <property type="molecule type" value="Genomic_DNA"/>
</dbReference>
<reference evidence="3 4" key="1">
    <citation type="submission" date="2016-02" db="EMBL/GenBank/DDBJ databases">
        <title>Draft genome sequence of Hydrogenophaga sp. LPB0072.</title>
        <authorList>
            <person name="Shin S.-K."/>
            <person name="Yi H."/>
        </authorList>
    </citation>
    <scope>NUCLEOTIDE SEQUENCE [LARGE SCALE GENOMIC DNA]</scope>
    <source>
        <strain evidence="3 4">LPB0072</strain>
    </source>
</reference>
<accession>A0A162VYY3</accession>
<dbReference type="KEGG" id="hyl:LPB072_00845"/>
<dbReference type="InterPro" id="IPR038268">
    <property type="entry name" value="RHH_sf"/>
</dbReference>
<evidence type="ECO:0000259" key="1">
    <source>
        <dbReference type="Pfam" id="PF13467"/>
    </source>
</evidence>
<dbReference type="InterPro" id="IPR027373">
    <property type="entry name" value="RHH_dom"/>
</dbReference>
<dbReference type="Proteomes" id="UP000185680">
    <property type="component" value="Chromosome"/>
</dbReference>